<organism evidence="8 9">
    <name type="scientific">Desertihabitans brevis</name>
    <dbReference type="NCBI Taxonomy" id="2268447"/>
    <lineage>
        <taxon>Bacteria</taxon>
        <taxon>Bacillati</taxon>
        <taxon>Actinomycetota</taxon>
        <taxon>Actinomycetes</taxon>
        <taxon>Propionibacteriales</taxon>
        <taxon>Propionibacteriaceae</taxon>
        <taxon>Desertihabitans</taxon>
    </lineage>
</organism>
<dbReference type="RefSeq" id="WP_114125858.1">
    <property type="nucleotide sequence ID" value="NZ_QOUI01000003.1"/>
</dbReference>
<keyword evidence="4" id="KW-0238">DNA-binding</keyword>
<gene>
    <name evidence="8" type="ORF">DT076_06590</name>
</gene>
<evidence type="ECO:0000256" key="5">
    <source>
        <dbReference type="ARBA" id="ARBA00023163"/>
    </source>
</evidence>
<dbReference type="PANTHER" id="PTHR43133:SF50">
    <property type="entry name" value="ECF RNA POLYMERASE SIGMA FACTOR SIGM"/>
    <property type="match status" value="1"/>
</dbReference>
<dbReference type="Proteomes" id="UP000252770">
    <property type="component" value="Unassembled WGS sequence"/>
</dbReference>
<dbReference type="EMBL" id="QOUI01000003">
    <property type="protein sequence ID" value="RCK70316.1"/>
    <property type="molecule type" value="Genomic_DNA"/>
</dbReference>
<dbReference type="NCBIfam" id="NF007225">
    <property type="entry name" value="PRK09643.1"/>
    <property type="match status" value="1"/>
</dbReference>
<comment type="caution">
    <text evidence="8">The sequence shown here is derived from an EMBL/GenBank/DDBJ whole genome shotgun (WGS) entry which is preliminary data.</text>
</comment>
<evidence type="ECO:0000256" key="2">
    <source>
        <dbReference type="ARBA" id="ARBA00023015"/>
    </source>
</evidence>
<keyword evidence="5" id="KW-0804">Transcription</keyword>
<keyword evidence="2" id="KW-0805">Transcription regulation</keyword>
<evidence type="ECO:0000259" key="6">
    <source>
        <dbReference type="Pfam" id="PF04542"/>
    </source>
</evidence>
<dbReference type="SUPFAM" id="SSF88659">
    <property type="entry name" value="Sigma3 and sigma4 domains of RNA polymerase sigma factors"/>
    <property type="match status" value="1"/>
</dbReference>
<evidence type="ECO:0000256" key="4">
    <source>
        <dbReference type="ARBA" id="ARBA00023125"/>
    </source>
</evidence>
<dbReference type="Pfam" id="PF04542">
    <property type="entry name" value="Sigma70_r2"/>
    <property type="match status" value="1"/>
</dbReference>
<protein>
    <submittedName>
        <fullName evidence="8">RNA polymerase sigma factor SigM</fullName>
    </submittedName>
</protein>
<accession>A0A367YWP1</accession>
<dbReference type="InterPro" id="IPR013324">
    <property type="entry name" value="RNA_pol_sigma_r3/r4-like"/>
</dbReference>
<dbReference type="Pfam" id="PF08281">
    <property type="entry name" value="Sigma70_r4_2"/>
    <property type="match status" value="1"/>
</dbReference>
<sequence>MSALPPSGADGTRTDRELLAAHVAGDDTAFAELVRRHSDRLWTLALRTMHNRQDAEDALQEALVSAFRRADTFRGDAAVTTWLHRVVVNACLDRIRRNQVRRTDPLPEHAERVLPATDDPEAETEAGLRRVAVLQALRQLNADQRAALVLVDMEGYSVEEAATILGCAPGTVKSRCFRGRARLAPLLAPLRAHEQDRT</sequence>
<dbReference type="SUPFAM" id="SSF88946">
    <property type="entry name" value="Sigma2 domain of RNA polymerase sigma factors"/>
    <property type="match status" value="1"/>
</dbReference>
<name>A0A367YWP1_9ACTN</name>
<dbReference type="GO" id="GO:0003677">
    <property type="term" value="F:DNA binding"/>
    <property type="evidence" value="ECO:0007669"/>
    <property type="project" value="UniProtKB-KW"/>
</dbReference>
<evidence type="ECO:0000256" key="3">
    <source>
        <dbReference type="ARBA" id="ARBA00023082"/>
    </source>
</evidence>
<dbReference type="Gene3D" id="1.10.1740.10">
    <property type="match status" value="1"/>
</dbReference>
<dbReference type="InterPro" id="IPR013249">
    <property type="entry name" value="RNA_pol_sigma70_r4_t2"/>
</dbReference>
<keyword evidence="3" id="KW-0731">Sigma factor</keyword>
<dbReference type="GO" id="GO:0006352">
    <property type="term" value="P:DNA-templated transcription initiation"/>
    <property type="evidence" value="ECO:0007669"/>
    <property type="project" value="InterPro"/>
</dbReference>
<feature type="domain" description="RNA polymerase sigma-70 region 2" evidence="6">
    <location>
        <begin position="33"/>
        <end position="99"/>
    </location>
</feature>
<dbReference type="InterPro" id="IPR007627">
    <property type="entry name" value="RNA_pol_sigma70_r2"/>
</dbReference>
<dbReference type="InterPro" id="IPR013325">
    <property type="entry name" value="RNA_pol_sigma_r2"/>
</dbReference>
<dbReference type="InterPro" id="IPR039425">
    <property type="entry name" value="RNA_pol_sigma-70-like"/>
</dbReference>
<dbReference type="PANTHER" id="PTHR43133">
    <property type="entry name" value="RNA POLYMERASE ECF-TYPE SIGMA FACTO"/>
    <property type="match status" value="1"/>
</dbReference>
<evidence type="ECO:0000256" key="1">
    <source>
        <dbReference type="ARBA" id="ARBA00010641"/>
    </source>
</evidence>
<feature type="domain" description="RNA polymerase sigma factor 70 region 4 type 2" evidence="7">
    <location>
        <begin position="131"/>
        <end position="183"/>
    </location>
</feature>
<dbReference type="AlphaFoldDB" id="A0A367YWP1"/>
<dbReference type="Gene3D" id="1.10.10.10">
    <property type="entry name" value="Winged helix-like DNA-binding domain superfamily/Winged helix DNA-binding domain"/>
    <property type="match status" value="1"/>
</dbReference>
<dbReference type="CDD" id="cd06171">
    <property type="entry name" value="Sigma70_r4"/>
    <property type="match status" value="1"/>
</dbReference>
<dbReference type="InterPro" id="IPR036388">
    <property type="entry name" value="WH-like_DNA-bd_sf"/>
</dbReference>
<evidence type="ECO:0000313" key="9">
    <source>
        <dbReference type="Proteomes" id="UP000252770"/>
    </source>
</evidence>
<evidence type="ECO:0000259" key="7">
    <source>
        <dbReference type="Pfam" id="PF08281"/>
    </source>
</evidence>
<dbReference type="NCBIfam" id="TIGR02937">
    <property type="entry name" value="sigma70-ECF"/>
    <property type="match status" value="1"/>
</dbReference>
<proteinExistence type="inferred from homology"/>
<dbReference type="GO" id="GO:0016987">
    <property type="term" value="F:sigma factor activity"/>
    <property type="evidence" value="ECO:0007669"/>
    <property type="project" value="UniProtKB-KW"/>
</dbReference>
<evidence type="ECO:0000313" key="8">
    <source>
        <dbReference type="EMBL" id="RCK70316.1"/>
    </source>
</evidence>
<reference evidence="8 9" key="1">
    <citation type="submission" date="2018-07" db="EMBL/GenBank/DDBJ databases">
        <title>Desertimonas flava gen. nov. sp. nov.</title>
        <authorList>
            <person name="Liu S."/>
        </authorList>
    </citation>
    <scope>NUCLEOTIDE SEQUENCE [LARGE SCALE GENOMIC DNA]</scope>
    <source>
        <strain evidence="8 9">16Sb5-5</strain>
    </source>
</reference>
<comment type="similarity">
    <text evidence="1">Belongs to the sigma-70 factor family. ECF subfamily.</text>
</comment>
<dbReference type="InterPro" id="IPR014284">
    <property type="entry name" value="RNA_pol_sigma-70_dom"/>
</dbReference>
<keyword evidence="9" id="KW-1185">Reference proteome</keyword>